<gene>
    <name evidence="1" type="ORF">FH972_026930</name>
</gene>
<evidence type="ECO:0000313" key="2">
    <source>
        <dbReference type="Proteomes" id="UP000327013"/>
    </source>
</evidence>
<proteinExistence type="predicted"/>
<dbReference type="OrthoDB" id="10011777at2759"/>
<protein>
    <submittedName>
        <fullName evidence="1">Uncharacterized protein</fullName>
    </submittedName>
</protein>
<organism evidence="1 2">
    <name type="scientific">Carpinus fangiana</name>
    <dbReference type="NCBI Taxonomy" id="176857"/>
    <lineage>
        <taxon>Eukaryota</taxon>
        <taxon>Viridiplantae</taxon>
        <taxon>Streptophyta</taxon>
        <taxon>Embryophyta</taxon>
        <taxon>Tracheophyta</taxon>
        <taxon>Spermatophyta</taxon>
        <taxon>Magnoliopsida</taxon>
        <taxon>eudicotyledons</taxon>
        <taxon>Gunneridae</taxon>
        <taxon>Pentapetalae</taxon>
        <taxon>rosids</taxon>
        <taxon>fabids</taxon>
        <taxon>Fagales</taxon>
        <taxon>Betulaceae</taxon>
        <taxon>Carpinus</taxon>
    </lineage>
</organism>
<accession>A0A5N6L5T1</accession>
<dbReference type="PANTHER" id="PTHR40624">
    <property type="entry name" value="BIOSYNTHESIS MONOOXYGENASE, PUTATIVE (AFU_ORTHOLOGUE AFUA_1G12025)-RELATED"/>
    <property type="match status" value="1"/>
</dbReference>
<evidence type="ECO:0000313" key="1">
    <source>
        <dbReference type="EMBL" id="KAB9006576.1"/>
    </source>
</evidence>
<dbReference type="EMBL" id="VIBQ01000141">
    <property type="protein sequence ID" value="KAB9006576.1"/>
    <property type="molecule type" value="Genomic_DNA"/>
</dbReference>
<dbReference type="Proteomes" id="UP000327013">
    <property type="component" value="Unassembled WGS sequence"/>
</dbReference>
<dbReference type="PANTHER" id="PTHR40624:SF1">
    <property type="entry name" value="BIOSYNTHESIS MONOOXYGENASE, PUTATIVE (AFU_ORTHOLOGUE AFUA_1G12025)-RELATED"/>
    <property type="match status" value="1"/>
</dbReference>
<comment type="caution">
    <text evidence="1">The sequence shown here is derived from an EMBL/GenBank/DDBJ whole genome shotgun (WGS) entry which is preliminary data.</text>
</comment>
<sequence length="134" mass="15293">MSSSHINVIAILYPKAAKYVEREEPGVLRYEIHRDLRASKNGTEDLVMVETYACSLVRQVLIPLPFSLRAVMSLTAKNVYSDQRHSYKDRDSFQVHGSSKMFQDFQKQLAQEDLMRAPMTLKLVGVKGGFLSRL</sequence>
<dbReference type="AlphaFoldDB" id="A0A5N6L5T1"/>
<reference evidence="1 2" key="1">
    <citation type="submission" date="2019-06" db="EMBL/GenBank/DDBJ databases">
        <title>A chromosomal-level reference genome of Carpinus fangiana (Coryloideae, Betulaceae).</title>
        <authorList>
            <person name="Yang X."/>
            <person name="Wang Z."/>
            <person name="Zhang L."/>
            <person name="Hao G."/>
            <person name="Liu J."/>
            <person name="Yang Y."/>
        </authorList>
    </citation>
    <scope>NUCLEOTIDE SEQUENCE [LARGE SCALE GENOMIC DNA]</scope>
    <source>
        <strain evidence="1">Cfa_2016G</strain>
        <tissue evidence="1">Leaf</tissue>
    </source>
</reference>
<name>A0A5N6L5T1_9ROSI</name>
<keyword evidence="2" id="KW-1185">Reference proteome</keyword>